<reference evidence="2" key="1">
    <citation type="journal article" date="2019" name="Int. J. Syst. Evol. Microbiol.">
        <title>The Global Catalogue of Microorganisms (GCM) 10K type strain sequencing project: providing services to taxonomists for standard genome sequencing and annotation.</title>
        <authorList>
            <consortium name="The Broad Institute Genomics Platform"/>
            <consortium name="The Broad Institute Genome Sequencing Center for Infectious Disease"/>
            <person name="Wu L."/>
            <person name="Ma J."/>
        </authorList>
    </citation>
    <scope>NUCLEOTIDE SEQUENCE [LARGE SCALE GENOMIC DNA]</scope>
    <source>
        <strain evidence="2">CCM 7941</strain>
    </source>
</reference>
<organism evidence="1 2">
    <name type="scientific">Camelimonas abortus</name>
    <dbReference type="NCBI Taxonomy" id="1017184"/>
    <lineage>
        <taxon>Bacteria</taxon>
        <taxon>Pseudomonadati</taxon>
        <taxon>Pseudomonadota</taxon>
        <taxon>Alphaproteobacteria</taxon>
        <taxon>Hyphomicrobiales</taxon>
        <taxon>Chelatococcaceae</taxon>
        <taxon>Camelimonas</taxon>
    </lineage>
</organism>
<dbReference type="Pfam" id="PF00480">
    <property type="entry name" value="ROK"/>
    <property type="match status" value="1"/>
</dbReference>
<dbReference type="Gene3D" id="3.30.420.40">
    <property type="match status" value="2"/>
</dbReference>
<dbReference type="EMBL" id="JBHRUV010000021">
    <property type="protein sequence ID" value="MFC3265764.1"/>
    <property type="molecule type" value="Genomic_DNA"/>
</dbReference>
<protein>
    <submittedName>
        <fullName evidence="1">ROK family protein</fullName>
    </submittedName>
</protein>
<dbReference type="Proteomes" id="UP001595536">
    <property type="component" value="Unassembled WGS sequence"/>
</dbReference>
<dbReference type="PROSITE" id="PS01125">
    <property type="entry name" value="ROK"/>
    <property type="match status" value="1"/>
</dbReference>
<dbReference type="SUPFAM" id="SSF53067">
    <property type="entry name" value="Actin-like ATPase domain"/>
    <property type="match status" value="1"/>
</dbReference>
<comment type="caution">
    <text evidence="1">The sequence shown here is derived from an EMBL/GenBank/DDBJ whole genome shotgun (WGS) entry which is preliminary data.</text>
</comment>
<evidence type="ECO:0000313" key="2">
    <source>
        <dbReference type="Proteomes" id="UP001595536"/>
    </source>
</evidence>
<name>A0ABV7LDC7_9HYPH</name>
<sequence>MGGDGQRGGAARTGVDLGGTKIEAIVLDASGRERARRRAPTPRGDYEAGVRAIAALVEETERAAGVSPTFAGAPRPVGFGVPGSLSPATGLIRNANSTWLNGRPLAADLAAALGRPVLLENDANCLAASEAADGAARGARVAWAIILGTGVGSGIAVDGRPLRGRNAIAGEWGHMPLPGAGADEPARPCYCGRAGCVETCCSGPALAAEYVAAGGPAGATAQEVARAMRAGDPVARAVWRRYVRRLGKAMASVINVLDPDVIVLGGGISNIDELYEALPAAIRPHLFSDVFDTPLRRAMHGDSSGVRGAAWLWTPPAYADA</sequence>
<accession>A0ABV7LDC7</accession>
<dbReference type="InterPro" id="IPR000600">
    <property type="entry name" value="ROK"/>
</dbReference>
<keyword evidence="2" id="KW-1185">Reference proteome</keyword>
<dbReference type="RefSeq" id="WP_376831310.1">
    <property type="nucleotide sequence ID" value="NZ_JBHLWR010000006.1"/>
</dbReference>
<dbReference type="InterPro" id="IPR043129">
    <property type="entry name" value="ATPase_NBD"/>
</dbReference>
<dbReference type="InterPro" id="IPR049874">
    <property type="entry name" value="ROK_cs"/>
</dbReference>
<dbReference type="PANTHER" id="PTHR18964:SF174">
    <property type="entry name" value="D-ALLOSE KINASE-RELATED"/>
    <property type="match status" value="1"/>
</dbReference>
<proteinExistence type="predicted"/>
<gene>
    <name evidence="1" type="ORF">ACFOEX_05235</name>
</gene>
<evidence type="ECO:0000313" key="1">
    <source>
        <dbReference type="EMBL" id="MFC3265764.1"/>
    </source>
</evidence>
<dbReference type="PANTHER" id="PTHR18964">
    <property type="entry name" value="ROK (REPRESSOR, ORF, KINASE) FAMILY"/>
    <property type="match status" value="1"/>
</dbReference>